<evidence type="ECO:0000313" key="2">
    <source>
        <dbReference type="EMBL" id="KAJ9134026.1"/>
    </source>
</evidence>
<comment type="caution">
    <text evidence="2">The sequence shown here is derived from an EMBL/GenBank/DDBJ whole genome shotgun (WGS) entry which is preliminary data.</text>
</comment>
<reference evidence="2" key="1">
    <citation type="submission" date="2022-07" db="EMBL/GenBank/DDBJ databases">
        <title>Fungi with potential for degradation of polypropylene.</title>
        <authorList>
            <person name="Gostincar C."/>
        </authorList>
    </citation>
    <scope>NUCLEOTIDE SEQUENCE</scope>
    <source>
        <strain evidence="2">EXF-13308</strain>
    </source>
</reference>
<evidence type="ECO:0000313" key="3">
    <source>
        <dbReference type="Proteomes" id="UP001174694"/>
    </source>
</evidence>
<accession>A0AA38REP7</accession>
<dbReference type="EMBL" id="JANBVO010000046">
    <property type="protein sequence ID" value="KAJ9134026.1"/>
    <property type="molecule type" value="Genomic_DNA"/>
</dbReference>
<sequence>MSDIMQAYVSSMWLYSPAGAEKVIKALKDCNFESSEFTYEEKNNWFNVVCRKEDIKAVLEQFSVVGAALETGLRFQELVTEDGSIRSDVNIEWLEKPQSDLWFGHEDCGPEQAIHMSLPPDFHRFKAKTVWARMDQSKKVDRLLNSSARNSLQKVCNVVMSWDLTKGIVYIGGDSEQAVEMAKRKLDTLFESSHILYPEGVKDYKVDARYVDLINRSIVTSTMLDPATSDLGAKYEKMRHGSVSLRICQRMDDGRGFTSLFGPNVPGVFPENGKQQPFGPFFKYIYTPKASTPPRRRLSPKTPKSILDLDDGPMVAGLAKKNQVENWIDRVEDIMPIQSSSSPISYHGIAPSTTVRSSCTSPGPFQSLHLDERAMLEAQKAEIERKLAMLDVKETVTPSQNPYALLSALDESRSSIGILSSAVQGIEREPEVGAEAANNTPSPSARASSGPPPLIDLFDATSTSNPSSKHETNLDMRVLVPGVQIDDEASFRIFHHTMRQQASSRISGQGSSSDFSASDFNTDIINALKKLISCARAKVGSLGLRLEFGRIFLTDIPSSGLAHNGPGEISNGWVPEKLVDMLNHEVGGSKNVLFTNILSVYAGDAEFLSSIKEEHTRRPMWQNYSRKVVYEFRCRSTLHDGKVEDFIVDIDGSPGAGFSYLIRKEASEQVEPIWVHCLHRHWDFRIVLSHTDTDEHREMHGRFAEFLAGSLSIPVNTRDHPKLSWLEDVHDSATVVEVRVHHTSRYLGNNSQSYLDITQVRELAVQTTEQDSETLTRVADVSSPKDAKNGVLACWFEASITSAKGEELLRQNASLTIGDLVAWTSEAFQAAKVFESLYEPATKMITRMDGVGVYCNNGSDEKMLERLIDLTGKDGDGSPTGNQVSSNGQYRRKEHRNRLPGATYW</sequence>
<proteinExistence type="predicted"/>
<organism evidence="2 3">
    <name type="scientific">Pleurostoma richardsiae</name>
    <dbReference type="NCBI Taxonomy" id="41990"/>
    <lineage>
        <taxon>Eukaryota</taxon>
        <taxon>Fungi</taxon>
        <taxon>Dikarya</taxon>
        <taxon>Ascomycota</taxon>
        <taxon>Pezizomycotina</taxon>
        <taxon>Sordariomycetes</taxon>
        <taxon>Sordariomycetidae</taxon>
        <taxon>Calosphaeriales</taxon>
        <taxon>Pleurostomataceae</taxon>
        <taxon>Pleurostoma</taxon>
    </lineage>
</organism>
<keyword evidence="3" id="KW-1185">Reference proteome</keyword>
<protein>
    <submittedName>
        <fullName evidence="2">Uncharacterized protein</fullName>
    </submittedName>
</protein>
<feature type="compositionally biased region" description="Polar residues" evidence="1">
    <location>
        <begin position="879"/>
        <end position="889"/>
    </location>
</feature>
<feature type="region of interest" description="Disordered" evidence="1">
    <location>
        <begin position="432"/>
        <end position="473"/>
    </location>
</feature>
<name>A0AA38REP7_9PEZI</name>
<dbReference type="AlphaFoldDB" id="A0AA38REP7"/>
<dbReference type="Proteomes" id="UP001174694">
    <property type="component" value="Unassembled WGS sequence"/>
</dbReference>
<gene>
    <name evidence="2" type="ORF">NKR23_g10411</name>
</gene>
<evidence type="ECO:0000256" key="1">
    <source>
        <dbReference type="SAM" id="MobiDB-lite"/>
    </source>
</evidence>
<feature type="region of interest" description="Disordered" evidence="1">
    <location>
        <begin position="871"/>
        <end position="905"/>
    </location>
</feature>